<evidence type="ECO:0000313" key="6">
    <source>
        <dbReference type="EMBL" id="KMO77994.1"/>
    </source>
</evidence>
<dbReference type="EMBL" id="JYNL01000020">
    <property type="protein sequence ID" value="KMO77994.1"/>
    <property type="molecule type" value="Genomic_DNA"/>
</dbReference>
<evidence type="ECO:0008006" key="8">
    <source>
        <dbReference type="Google" id="ProtNLM"/>
    </source>
</evidence>
<proteinExistence type="predicted"/>
<protein>
    <recommendedName>
        <fullName evidence="8">DoxX-like family protein</fullName>
    </recommendedName>
</protein>
<evidence type="ECO:0000256" key="2">
    <source>
        <dbReference type="ARBA" id="ARBA00022692"/>
    </source>
</evidence>
<dbReference type="STRING" id="37916.MCHLDSM_01905"/>
<name>A0A0J6W6A0_9MYCO</name>
<feature type="transmembrane region" description="Helical" evidence="5">
    <location>
        <begin position="70"/>
        <end position="89"/>
    </location>
</feature>
<keyword evidence="4 5" id="KW-0472">Membrane</keyword>
<dbReference type="AlphaFoldDB" id="A0A0J6W6A0"/>
<evidence type="ECO:0000256" key="1">
    <source>
        <dbReference type="ARBA" id="ARBA00004141"/>
    </source>
</evidence>
<comment type="caution">
    <text evidence="6">The sequence shown here is derived from an EMBL/GenBank/DDBJ whole genome shotgun (WGS) entry which is preliminary data.</text>
</comment>
<organism evidence="6 7">
    <name type="scientific">Mycolicibacterium chlorophenolicum</name>
    <dbReference type="NCBI Taxonomy" id="37916"/>
    <lineage>
        <taxon>Bacteria</taxon>
        <taxon>Bacillati</taxon>
        <taxon>Actinomycetota</taxon>
        <taxon>Actinomycetes</taxon>
        <taxon>Mycobacteriales</taxon>
        <taxon>Mycobacteriaceae</taxon>
        <taxon>Mycolicibacterium</taxon>
    </lineage>
</organism>
<keyword evidence="2 5" id="KW-0812">Transmembrane</keyword>
<reference evidence="6 7" key="1">
    <citation type="journal article" date="2015" name="Genome Biol. Evol.">
        <title>Characterization of Three Mycobacterium spp. with Potential Use in Bioremediation by Genome Sequencing and Comparative Genomics.</title>
        <authorList>
            <person name="Das S."/>
            <person name="Pettersson B.M."/>
            <person name="Behra P.R."/>
            <person name="Ramesh M."/>
            <person name="Dasgupta S."/>
            <person name="Bhattacharya A."/>
            <person name="Kirsebom L.A."/>
        </authorList>
    </citation>
    <scope>NUCLEOTIDE SEQUENCE [LARGE SCALE GENOMIC DNA]</scope>
    <source>
        <strain evidence="6 7">DSM 43826</strain>
    </source>
</reference>
<dbReference type="Proteomes" id="UP000036513">
    <property type="component" value="Unassembled WGS sequence"/>
</dbReference>
<gene>
    <name evidence="6" type="ORF">MCHLDSM_01905</name>
</gene>
<comment type="subcellular location">
    <subcellularLocation>
        <location evidence="1">Membrane</location>
        <topology evidence="1">Multi-pass membrane protein</topology>
    </subcellularLocation>
</comment>
<dbReference type="InterPro" id="IPR032808">
    <property type="entry name" value="DoxX"/>
</dbReference>
<dbReference type="GO" id="GO:0016020">
    <property type="term" value="C:membrane"/>
    <property type="evidence" value="ECO:0007669"/>
    <property type="project" value="UniProtKB-SubCell"/>
</dbReference>
<accession>A0A0J6W6A0</accession>
<keyword evidence="7" id="KW-1185">Reference proteome</keyword>
<dbReference type="Pfam" id="PF13564">
    <property type="entry name" value="DoxX_2"/>
    <property type="match status" value="1"/>
</dbReference>
<evidence type="ECO:0000256" key="5">
    <source>
        <dbReference type="SAM" id="Phobius"/>
    </source>
</evidence>
<evidence type="ECO:0000313" key="7">
    <source>
        <dbReference type="Proteomes" id="UP000036513"/>
    </source>
</evidence>
<sequence length="129" mass="13361">MSSAGLLGSRRTYAVLAAMQAGDALACIGPIAPVRKALDDVGLPEELRPVLPVVKGASAVGLLSVYRFPGLARLTTFMLTVYFTLAVSAHIRAKDWSPGLAAASSLLALFGAMTVQGPPPRGDASSPRR</sequence>
<keyword evidence="3 5" id="KW-1133">Transmembrane helix</keyword>
<feature type="transmembrane region" description="Helical" evidence="5">
    <location>
        <begin position="96"/>
        <end position="115"/>
    </location>
</feature>
<feature type="transmembrane region" description="Helical" evidence="5">
    <location>
        <begin position="12"/>
        <end position="32"/>
    </location>
</feature>
<evidence type="ECO:0000256" key="4">
    <source>
        <dbReference type="ARBA" id="ARBA00023136"/>
    </source>
</evidence>
<evidence type="ECO:0000256" key="3">
    <source>
        <dbReference type="ARBA" id="ARBA00022989"/>
    </source>
</evidence>